<proteinExistence type="predicted"/>
<feature type="non-terminal residue" evidence="1">
    <location>
        <position position="1"/>
    </location>
</feature>
<evidence type="ECO:0000313" key="2">
    <source>
        <dbReference type="Proteomes" id="UP000586704"/>
    </source>
</evidence>
<keyword evidence="2" id="KW-1185">Reference proteome</keyword>
<comment type="caution">
    <text evidence="1">The sequence shown here is derived from an EMBL/GenBank/DDBJ whole genome shotgun (WGS) entry which is preliminary data.</text>
</comment>
<dbReference type="InterPro" id="IPR026983">
    <property type="entry name" value="DHC"/>
</dbReference>
<dbReference type="GO" id="GO:0030286">
    <property type="term" value="C:dynein complex"/>
    <property type="evidence" value="ECO:0007669"/>
    <property type="project" value="InterPro"/>
</dbReference>
<organism evidence="1 2">
    <name type="scientific">Ceyx cyanopectus</name>
    <name type="common">Indigo-banded kingfisher</name>
    <dbReference type="NCBI Taxonomy" id="390723"/>
    <lineage>
        <taxon>Eukaryota</taxon>
        <taxon>Metazoa</taxon>
        <taxon>Chordata</taxon>
        <taxon>Craniata</taxon>
        <taxon>Vertebrata</taxon>
        <taxon>Euteleostomi</taxon>
        <taxon>Archelosauria</taxon>
        <taxon>Archosauria</taxon>
        <taxon>Dinosauria</taxon>
        <taxon>Saurischia</taxon>
        <taxon>Theropoda</taxon>
        <taxon>Coelurosauria</taxon>
        <taxon>Aves</taxon>
        <taxon>Neognathae</taxon>
        <taxon>Neoaves</taxon>
        <taxon>Telluraves</taxon>
        <taxon>Coraciimorphae</taxon>
        <taxon>Coraciiformes</taxon>
        <taxon>Alcedinidae</taxon>
        <taxon>Ceyx</taxon>
    </lineage>
</organism>
<accession>A0A7L4N814</accession>
<feature type="non-terminal residue" evidence="1">
    <location>
        <position position="288"/>
    </location>
</feature>
<dbReference type="AlphaFoldDB" id="A0A7L4N814"/>
<dbReference type="Proteomes" id="UP000586704">
    <property type="component" value="Unassembled WGS sequence"/>
</dbReference>
<dbReference type="EMBL" id="VYZU01028690">
    <property type="protein sequence ID" value="NXY84204.1"/>
    <property type="molecule type" value="Genomic_DNA"/>
</dbReference>
<dbReference type="PANTHER" id="PTHR22878">
    <property type="entry name" value="DYNEIN HEAVY CHAIN 6, AXONEMAL-LIKE-RELATED"/>
    <property type="match status" value="1"/>
</dbReference>
<dbReference type="GO" id="GO:0007018">
    <property type="term" value="P:microtubule-based movement"/>
    <property type="evidence" value="ECO:0007669"/>
    <property type="project" value="InterPro"/>
</dbReference>
<gene>
    <name evidence="1" type="primary">Dnah12</name>
    <name evidence="1" type="ORF">CEYCYA_R02645</name>
</gene>
<dbReference type="OrthoDB" id="5593012at2759"/>
<name>A0A7L4N814_9AVES</name>
<evidence type="ECO:0000313" key="1">
    <source>
        <dbReference type="EMBL" id="NXY84204.1"/>
    </source>
</evidence>
<sequence>LVQRVLIKPNIKGLEEEEEAPLPLLPLGLDFSRPWHNNFIKVKKKILPKLHILHPIMKNLLDFSYAAFSDFLIVDFSSFRLKGPVDCESLKTEVSLSCAKAEEKILNTWYQKVISLFSQKEALKGVKLYQTDSFFNCVSVLMSNQLKELLRRTVEAFVKLFDSEDRSYLPLFKMNLSLDEKKMELYPSFQDLEEGILFLVNRIGQTFQNIQTVRSWLAGGATTLDTELPNDVIELATSTLKKAIGENLQEPKAYFENYVDKYGWLVDGTAQARIERFEAEEHTFDEYT</sequence>
<reference evidence="1 2" key="1">
    <citation type="submission" date="2020-02" db="EMBL/GenBank/DDBJ databases">
        <title>Bird 10,000 Genomes (B10K) Project - Family phase.</title>
        <authorList>
            <person name="Zhang G."/>
        </authorList>
    </citation>
    <scope>NUCLEOTIDE SEQUENCE [LARGE SCALE GENOMIC DNA]</scope>
    <source>
        <strain evidence="1">B10K-DU-013-51</strain>
        <tissue evidence="1">Mixed tissue sample</tissue>
    </source>
</reference>
<dbReference type="GO" id="GO:0045505">
    <property type="term" value="F:dynein intermediate chain binding"/>
    <property type="evidence" value="ECO:0007669"/>
    <property type="project" value="InterPro"/>
</dbReference>
<dbReference type="PANTHER" id="PTHR22878:SF70">
    <property type="entry name" value="DYNEIN HEAVY CHAIN 2, AXONEMAL"/>
    <property type="match status" value="1"/>
</dbReference>
<dbReference type="GO" id="GO:0051959">
    <property type="term" value="F:dynein light intermediate chain binding"/>
    <property type="evidence" value="ECO:0007669"/>
    <property type="project" value="InterPro"/>
</dbReference>
<protein>
    <submittedName>
        <fullName evidence="1">DYH12 protein</fullName>
    </submittedName>
</protein>